<name>U2ZCL7_VIBPR</name>
<keyword evidence="1" id="KW-0472">Membrane</keyword>
<sequence length="56" mass="6450">MYHLDRSSDYIPELHKKTFQEDPQPVPVKSVSQRSPGRLPLFVMCLVALVLGWLIL</sequence>
<evidence type="ECO:0000313" key="2">
    <source>
        <dbReference type="EMBL" id="GAD65456.1"/>
    </source>
</evidence>
<evidence type="ECO:0000313" key="3">
    <source>
        <dbReference type="Proteomes" id="UP000016570"/>
    </source>
</evidence>
<keyword evidence="1" id="KW-0812">Transmembrane</keyword>
<reference evidence="2 3" key="1">
    <citation type="submission" date="2013-09" db="EMBL/GenBank/DDBJ databases">
        <title>Whole genome shotgun sequence of Vibrio proteolyticus NBRC 13287.</title>
        <authorList>
            <person name="Isaki S."/>
            <person name="Hosoyama A."/>
            <person name="Numata M."/>
            <person name="Hashimoto M."/>
            <person name="Hosoyama Y."/>
            <person name="Tsuchikane K."/>
            <person name="Noguchi M."/>
            <person name="Hirakata S."/>
            <person name="Ichikawa N."/>
            <person name="Ohji S."/>
            <person name="Yamazoe A."/>
            <person name="Fujita N."/>
        </authorList>
    </citation>
    <scope>NUCLEOTIDE SEQUENCE [LARGE SCALE GENOMIC DNA]</scope>
    <source>
        <strain evidence="2 3">NBRC 13287</strain>
    </source>
</reference>
<feature type="transmembrane region" description="Helical" evidence="1">
    <location>
        <begin position="39"/>
        <end position="55"/>
    </location>
</feature>
<keyword evidence="3" id="KW-1185">Reference proteome</keyword>
<dbReference type="Proteomes" id="UP000016570">
    <property type="component" value="Unassembled WGS sequence"/>
</dbReference>
<dbReference type="EMBL" id="BATJ01000001">
    <property type="protein sequence ID" value="GAD65456.1"/>
    <property type="molecule type" value="Genomic_DNA"/>
</dbReference>
<accession>U2ZCL7</accession>
<protein>
    <submittedName>
        <fullName evidence="2">Uncharacterized protein</fullName>
    </submittedName>
</protein>
<proteinExistence type="predicted"/>
<comment type="caution">
    <text evidence="2">The sequence shown here is derived from an EMBL/GenBank/DDBJ whole genome shotgun (WGS) entry which is preliminary data.</text>
</comment>
<keyword evidence="1" id="KW-1133">Transmembrane helix</keyword>
<organism evidence="2 3">
    <name type="scientific">Vibrio proteolyticus NBRC 13287</name>
    <dbReference type="NCBI Taxonomy" id="1219065"/>
    <lineage>
        <taxon>Bacteria</taxon>
        <taxon>Pseudomonadati</taxon>
        <taxon>Pseudomonadota</taxon>
        <taxon>Gammaproteobacteria</taxon>
        <taxon>Vibrionales</taxon>
        <taxon>Vibrionaceae</taxon>
        <taxon>Vibrio</taxon>
    </lineage>
</organism>
<dbReference type="AlphaFoldDB" id="U2ZCL7"/>
<dbReference type="RefSeq" id="WP_021703448.1">
    <property type="nucleotide sequence ID" value="NZ_BATJ01000001.1"/>
</dbReference>
<gene>
    <name evidence="2" type="ORF">VPR01S_01_02290</name>
</gene>
<evidence type="ECO:0000256" key="1">
    <source>
        <dbReference type="SAM" id="Phobius"/>
    </source>
</evidence>